<dbReference type="EMBL" id="CASHSV030000109">
    <property type="protein sequence ID" value="CAJ2650415.1"/>
    <property type="molecule type" value="Genomic_DNA"/>
</dbReference>
<proteinExistence type="predicted"/>
<protein>
    <submittedName>
        <fullName evidence="1">Uncharacterized protein</fullName>
    </submittedName>
</protein>
<sequence length="450" mass="51308">MGRTTRKLNIGRRILKESNQGSNATQTTSTHAEGSNVEETHTTSTDAQGSSVGETLRTSIHAQGSGVEETRSNPSHMEDETHESEDSHSIPSDIEAEEAHIEKEVEPKKKRGPTRMLDVWDMDDDDVIIVNLDKYGRPIGKEGGILNRFIGSMVRRKQFAPIKYTSWKEMPLKQKSAMLKKIESKFEFIPPINDTTREMLKSELNDKWKQWKTDLKGKAYDPSKTEEEVASVVPDSRVDPDQWRELVHHWFSEKAQKISKINRQNRAKFEDVHHLGTKSLPIFIDEKKKKGNGVSPKRKEIYIDTRTRKDGSIVSEKASRVIEELKKHDNEVETSQSVQEIQSHMPWMDDIYSKVQGPEKRGPVRCMGKIPKPKKLKASLSENQELRDKVKQMQQQQNNTNAVLVNVLSLIQNRFSGEDVNDILRAARQVTDSSSSPNQTDSPNPYTNED</sequence>
<gene>
    <name evidence="1" type="ORF">MILVUS5_LOCUS18239</name>
</gene>
<accession>A0ACB0JZ90</accession>
<name>A0ACB0JZ90_TRIPR</name>
<reference evidence="1" key="1">
    <citation type="submission" date="2023-10" db="EMBL/GenBank/DDBJ databases">
        <authorList>
            <person name="Rodriguez Cubillos JULIANA M."/>
            <person name="De Vega J."/>
        </authorList>
    </citation>
    <scope>NUCLEOTIDE SEQUENCE</scope>
</reference>
<organism evidence="1 2">
    <name type="scientific">Trifolium pratense</name>
    <name type="common">Red clover</name>
    <dbReference type="NCBI Taxonomy" id="57577"/>
    <lineage>
        <taxon>Eukaryota</taxon>
        <taxon>Viridiplantae</taxon>
        <taxon>Streptophyta</taxon>
        <taxon>Embryophyta</taxon>
        <taxon>Tracheophyta</taxon>
        <taxon>Spermatophyta</taxon>
        <taxon>Magnoliopsida</taxon>
        <taxon>eudicotyledons</taxon>
        <taxon>Gunneridae</taxon>
        <taxon>Pentapetalae</taxon>
        <taxon>rosids</taxon>
        <taxon>fabids</taxon>
        <taxon>Fabales</taxon>
        <taxon>Fabaceae</taxon>
        <taxon>Papilionoideae</taxon>
        <taxon>50 kb inversion clade</taxon>
        <taxon>NPAAA clade</taxon>
        <taxon>Hologalegina</taxon>
        <taxon>IRL clade</taxon>
        <taxon>Trifolieae</taxon>
        <taxon>Trifolium</taxon>
    </lineage>
</organism>
<evidence type="ECO:0000313" key="2">
    <source>
        <dbReference type="Proteomes" id="UP001177021"/>
    </source>
</evidence>
<keyword evidence="2" id="KW-1185">Reference proteome</keyword>
<dbReference type="Proteomes" id="UP001177021">
    <property type="component" value="Unassembled WGS sequence"/>
</dbReference>
<comment type="caution">
    <text evidence="1">The sequence shown here is derived from an EMBL/GenBank/DDBJ whole genome shotgun (WGS) entry which is preliminary data.</text>
</comment>
<evidence type="ECO:0000313" key="1">
    <source>
        <dbReference type="EMBL" id="CAJ2650415.1"/>
    </source>
</evidence>